<dbReference type="Proteomes" id="UP001295423">
    <property type="component" value="Unassembled WGS sequence"/>
</dbReference>
<accession>A0AAD2FY17</accession>
<evidence type="ECO:0000313" key="3">
    <source>
        <dbReference type="Proteomes" id="UP001295423"/>
    </source>
</evidence>
<feature type="compositionally biased region" description="Polar residues" evidence="1">
    <location>
        <begin position="56"/>
        <end position="77"/>
    </location>
</feature>
<dbReference type="AlphaFoldDB" id="A0AAD2FY17"/>
<gene>
    <name evidence="2" type="ORF">CYCCA115_LOCUS16294</name>
</gene>
<name>A0AAD2FY17_9STRA</name>
<comment type="caution">
    <text evidence="2">The sequence shown here is derived from an EMBL/GenBank/DDBJ whole genome shotgun (WGS) entry which is preliminary data.</text>
</comment>
<evidence type="ECO:0000256" key="1">
    <source>
        <dbReference type="SAM" id="MobiDB-lite"/>
    </source>
</evidence>
<protein>
    <submittedName>
        <fullName evidence="2">Uncharacterized protein</fullName>
    </submittedName>
</protein>
<organism evidence="2 3">
    <name type="scientific">Cylindrotheca closterium</name>
    <dbReference type="NCBI Taxonomy" id="2856"/>
    <lineage>
        <taxon>Eukaryota</taxon>
        <taxon>Sar</taxon>
        <taxon>Stramenopiles</taxon>
        <taxon>Ochrophyta</taxon>
        <taxon>Bacillariophyta</taxon>
        <taxon>Bacillariophyceae</taxon>
        <taxon>Bacillariophycidae</taxon>
        <taxon>Bacillariales</taxon>
        <taxon>Bacillariaceae</taxon>
        <taxon>Cylindrotheca</taxon>
    </lineage>
</organism>
<keyword evidence="3" id="KW-1185">Reference proteome</keyword>
<proteinExistence type="predicted"/>
<feature type="compositionally biased region" description="Polar residues" evidence="1">
    <location>
        <begin position="1"/>
        <end position="32"/>
    </location>
</feature>
<evidence type="ECO:0000313" key="2">
    <source>
        <dbReference type="EMBL" id="CAJ1956561.1"/>
    </source>
</evidence>
<reference evidence="2" key="1">
    <citation type="submission" date="2023-08" db="EMBL/GenBank/DDBJ databases">
        <authorList>
            <person name="Audoor S."/>
            <person name="Bilcke G."/>
        </authorList>
    </citation>
    <scope>NUCLEOTIDE SEQUENCE</scope>
</reference>
<sequence>MSFYTTTTPQAFHGASTTKRGSDSLNEESYQQQEERSNKRIKISSSPQPAFYGSGAFQSQPFQAPIQFTSPSGSTYFTYGGQAQGKKQRRA</sequence>
<dbReference type="EMBL" id="CAKOGP040001914">
    <property type="protein sequence ID" value="CAJ1956561.1"/>
    <property type="molecule type" value="Genomic_DNA"/>
</dbReference>
<feature type="region of interest" description="Disordered" evidence="1">
    <location>
        <begin position="1"/>
        <end position="91"/>
    </location>
</feature>